<proteinExistence type="predicted"/>
<reference evidence="2" key="1">
    <citation type="submission" date="2020-01" db="EMBL/GenBank/DDBJ databases">
        <authorList>
            <person name="Mishra B."/>
        </authorList>
    </citation>
    <scope>NUCLEOTIDE SEQUENCE [LARGE SCALE GENOMIC DNA]</scope>
</reference>
<dbReference type="AlphaFoldDB" id="A0A6D2JGP2"/>
<comment type="caution">
    <text evidence="2">The sequence shown here is derived from an EMBL/GenBank/DDBJ whole genome shotgun (WGS) entry which is preliminary data.</text>
</comment>
<protein>
    <recommendedName>
        <fullName evidence="1">F-box domain-containing protein</fullName>
    </recommendedName>
</protein>
<dbReference type="PANTHER" id="PTHR31672:SF13">
    <property type="entry name" value="F-BOX PROTEIN CPR30-LIKE"/>
    <property type="match status" value="1"/>
</dbReference>
<dbReference type="SUPFAM" id="SSF81383">
    <property type="entry name" value="F-box domain"/>
    <property type="match status" value="1"/>
</dbReference>
<dbReference type="NCBIfam" id="TIGR01640">
    <property type="entry name" value="F_box_assoc_1"/>
    <property type="match status" value="1"/>
</dbReference>
<dbReference type="PANTHER" id="PTHR31672">
    <property type="entry name" value="BNACNNG10540D PROTEIN"/>
    <property type="match status" value="1"/>
</dbReference>
<name>A0A6D2JGP2_9BRAS</name>
<dbReference type="InterPro" id="IPR006527">
    <property type="entry name" value="F-box-assoc_dom_typ1"/>
</dbReference>
<feature type="domain" description="F-box" evidence="1">
    <location>
        <begin position="6"/>
        <end position="46"/>
    </location>
</feature>
<dbReference type="InterPro" id="IPR017451">
    <property type="entry name" value="F-box-assoc_interact_dom"/>
</dbReference>
<dbReference type="InterPro" id="IPR036047">
    <property type="entry name" value="F-box-like_dom_sf"/>
</dbReference>
<dbReference type="Pfam" id="PF00646">
    <property type="entry name" value="F-box"/>
    <property type="match status" value="1"/>
</dbReference>
<dbReference type="SMART" id="SM00256">
    <property type="entry name" value="FBOX"/>
    <property type="match status" value="1"/>
</dbReference>
<keyword evidence="3" id="KW-1185">Reference proteome</keyword>
<evidence type="ECO:0000259" key="1">
    <source>
        <dbReference type="SMART" id="SM00256"/>
    </source>
</evidence>
<dbReference type="EMBL" id="CACVBM020001233">
    <property type="protein sequence ID" value="CAA7040740.1"/>
    <property type="molecule type" value="Genomic_DNA"/>
</dbReference>
<organism evidence="2 3">
    <name type="scientific">Microthlaspi erraticum</name>
    <dbReference type="NCBI Taxonomy" id="1685480"/>
    <lineage>
        <taxon>Eukaryota</taxon>
        <taxon>Viridiplantae</taxon>
        <taxon>Streptophyta</taxon>
        <taxon>Embryophyta</taxon>
        <taxon>Tracheophyta</taxon>
        <taxon>Spermatophyta</taxon>
        <taxon>Magnoliopsida</taxon>
        <taxon>eudicotyledons</taxon>
        <taxon>Gunneridae</taxon>
        <taxon>Pentapetalae</taxon>
        <taxon>rosids</taxon>
        <taxon>malvids</taxon>
        <taxon>Brassicales</taxon>
        <taxon>Brassicaceae</taxon>
        <taxon>Coluteocarpeae</taxon>
        <taxon>Microthlaspi</taxon>
    </lineage>
</organism>
<sequence length="349" mass="40322">MMISDLAGDLLEEILCRVPVTYVKLLRSTCKGWNRLFNDSRFRRNFLDKAAKQFLILDLKEFRLCSVSVNLHGHPSTEVIGKVDLDDSQINIHQASTCDGLLLCTIIDDDTRRIVVWNPCTGQTKWIQPRYGKATTGTYTLGSGKNSYKVLRRLCHDLLGFEICDVSSNSWRTIDAPPGCKLDFRSVSLKGKTYWFDTSEEHVFLVSFDYTRETFERLSLDAFQIPLLEKIALSVVREEKLSMLLQRPPTLNCEIWVTDKIDDDETKALSWMKIFTVDYPEAIRSTLLSYSVVDEEKKAVLICYQRLDHQPRYNIELSTRVYVVGENYSQRTDFGGRVYSYVPSFIQFH</sequence>
<dbReference type="InterPro" id="IPR001810">
    <property type="entry name" value="F-box_dom"/>
</dbReference>
<dbReference type="Proteomes" id="UP000467841">
    <property type="component" value="Unassembled WGS sequence"/>
</dbReference>
<dbReference type="OrthoDB" id="1631251at2759"/>
<accession>A0A6D2JGP2</accession>
<dbReference type="Pfam" id="PF07734">
    <property type="entry name" value="FBA_1"/>
    <property type="match status" value="1"/>
</dbReference>
<gene>
    <name evidence="2" type="ORF">MERR_LOCUS27975</name>
</gene>
<evidence type="ECO:0000313" key="3">
    <source>
        <dbReference type="Proteomes" id="UP000467841"/>
    </source>
</evidence>
<dbReference type="InterPro" id="IPR050796">
    <property type="entry name" value="SCF_F-box_component"/>
</dbReference>
<evidence type="ECO:0000313" key="2">
    <source>
        <dbReference type="EMBL" id="CAA7040740.1"/>
    </source>
</evidence>